<dbReference type="InterPro" id="IPR036866">
    <property type="entry name" value="RibonucZ/Hydroxyglut_hydro"/>
</dbReference>
<evidence type="ECO:0000313" key="3">
    <source>
        <dbReference type="Proteomes" id="UP000001396"/>
    </source>
</evidence>
<dbReference type="SUPFAM" id="SSF56281">
    <property type="entry name" value="Metallo-hydrolase/oxidoreductase"/>
    <property type="match status" value="1"/>
</dbReference>
<dbReference type="GO" id="GO:0004521">
    <property type="term" value="F:RNA endonuclease activity"/>
    <property type="evidence" value="ECO:0007669"/>
    <property type="project" value="TreeGrafter"/>
</dbReference>
<dbReference type="GO" id="GO:0003723">
    <property type="term" value="F:RNA binding"/>
    <property type="evidence" value="ECO:0007669"/>
    <property type="project" value="TreeGrafter"/>
</dbReference>
<dbReference type="STRING" id="670386.D3BEC1"/>
<feature type="compositionally biased region" description="Basic residues" evidence="1">
    <location>
        <begin position="14"/>
        <end position="32"/>
    </location>
</feature>
<dbReference type="GO" id="GO:0006398">
    <property type="term" value="P:mRNA 3'-end processing by stem-loop binding and cleavage"/>
    <property type="evidence" value="ECO:0007669"/>
    <property type="project" value="TreeGrafter"/>
</dbReference>
<comment type="caution">
    <text evidence="2">The sequence shown here is derived from an EMBL/GenBank/DDBJ whole genome shotgun (WGS) entry which is preliminary data.</text>
</comment>
<dbReference type="GO" id="GO:0005847">
    <property type="term" value="C:mRNA cleavage and polyadenylation specificity factor complex"/>
    <property type="evidence" value="ECO:0007669"/>
    <property type="project" value="TreeGrafter"/>
</dbReference>
<keyword evidence="3" id="KW-1185">Reference proteome</keyword>
<dbReference type="EMBL" id="ADBJ01000031">
    <property type="protein sequence ID" value="EFA80252.1"/>
    <property type="molecule type" value="Genomic_DNA"/>
</dbReference>
<dbReference type="GeneID" id="31362558"/>
<evidence type="ECO:0000313" key="2">
    <source>
        <dbReference type="EMBL" id="EFA80252.1"/>
    </source>
</evidence>
<proteinExistence type="predicted"/>
<dbReference type="PANTHER" id="PTHR11203">
    <property type="entry name" value="CLEAVAGE AND POLYADENYLATION SPECIFICITY FACTOR FAMILY MEMBER"/>
    <property type="match status" value="1"/>
</dbReference>
<organism evidence="2 3">
    <name type="scientific">Heterostelium pallidum (strain ATCC 26659 / Pp 5 / PN500)</name>
    <name type="common">Cellular slime mold</name>
    <name type="synonym">Polysphondylium pallidum</name>
    <dbReference type="NCBI Taxonomy" id="670386"/>
    <lineage>
        <taxon>Eukaryota</taxon>
        <taxon>Amoebozoa</taxon>
        <taxon>Evosea</taxon>
        <taxon>Eumycetozoa</taxon>
        <taxon>Dictyostelia</taxon>
        <taxon>Acytosteliales</taxon>
        <taxon>Acytosteliaceae</taxon>
        <taxon>Heterostelium</taxon>
    </lineage>
</organism>
<evidence type="ECO:0000256" key="1">
    <source>
        <dbReference type="SAM" id="MobiDB-lite"/>
    </source>
</evidence>
<dbReference type="GO" id="GO:0004534">
    <property type="term" value="F:5'-3' RNA exonuclease activity"/>
    <property type="evidence" value="ECO:0007669"/>
    <property type="project" value="TreeGrafter"/>
</dbReference>
<dbReference type="Gene3D" id="3.60.15.10">
    <property type="entry name" value="Ribonuclease Z/Hydroxyacylglutathione hydrolase-like"/>
    <property type="match status" value="1"/>
</dbReference>
<gene>
    <name evidence="2" type="ORF">PPL_07077</name>
</gene>
<dbReference type="InterPro" id="IPR050698">
    <property type="entry name" value="MBL"/>
</dbReference>
<dbReference type="InParanoid" id="D3BEC1"/>
<protein>
    <submittedName>
        <fullName evidence="2">Beta-lactamase domain-containing protein</fullName>
    </submittedName>
</protein>
<accession>D3BEC1</accession>
<dbReference type="RefSeq" id="XP_020432372.1">
    <property type="nucleotide sequence ID" value="XM_020577924.1"/>
</dbReference>
<sequence>MDVQQQQQQQGGGHGHHHGGHHHHHHHHHHHNQQQQQQSLKRQIRGGTESDDILEVMPIGAGAEVGRSCVLLKYKGKTIMFDCGVHPAFSGMSSLPFFDEISDASKIDLLLVSQ</sequence>
<reference evidence="2 3" key="1">
    <citation type="journal article" date="2011" name="Genome Res.">
        <title>Phylogeny-wide analysis of social amoeba genomes highlights ancient origins for complex intercellular communication.</title>
        <authorList>
            <person name="Heidel A.J."/>
            <person name="Lawal H.M."/>
            <person name="Felder M."/>
            <person name="Schilde C."/>
            <person name="Helps N.R."/>
            <person name="Tunggal B."/>
            <person name="Rivero F."/>
            <person name="John U."/>
            <person name="Schleicher M."/>
            <person name="Eichinger L."/>
            <person name="Platzer M."/>
            <person name="Noegel A.A."/>
            <person name="Schaap P."/>
            <person name="Gloeckner G."/>
        </authorList>
    </citation>
    <scope>NUCLEOTIDE SEQUENCE [LARGE SCALE GENOMIC DNA]</scope>
    <source>
        <strain evidence="3">ATCC 26659 / Pp 5 / PN500</strain>
    </source>
</reference>
<dbReference type="AlphaFoldDB" id="D3BEC1"/>
<dbReference type="PANTHER" id="PTHR11203:SF11">
    <property type="entry name" value="CLEAVAGE AND POLYADENYLATION SPECIFICITY FACTOR SUBUNIT 3"/>
    <property type="match status" value="1"/>
</dbReference>
<name>D3BEC1_HETP5</name>
<feature type="region of interest" description="Disordered" evidence="1">
    <location>
        <begin position="1"/>
        <end position="51"/>
    </location>
</feature>
<dbReference type="Proteomes" id="UP000001396">
    <property type="component" value="Unassembled WGS sequence"/>
</dbReference>